<dbReference type="AlphaFoldDB" id="A0A0G0JDU4"/>
<comment type="function">
    <text evidence="5">Forms part of the ribosomal stalk, playing a central role in the interaction of the ribosome with GTP-bound translation factors.</text>
</comment>
<keyword evidence="5" id="KW-0699">rRNA-binding</keyword>
<dbReference type="NCBIfam" id="NF000955">
    <property type="entry name" value="PRK00099.1-1"/>
    <property type="match status" value="1"/>
</dbReference>
<dbReference type="Proteomes" id="UP000033876">
    <property type="component" value="Unassembled WGS sequence"/>
</dbReference>
<organism evidence="6 7">
    <name type="scientific">Candidatus Nomurabacteria bacterium GW2011_GWB1_37_5</name>
    <dbReference type="NCBI Taxonomy" id="1618742"/>
    <lineage>
        <taxon>Bacteria</taxon>
        <taxon>Candidatus Nomuraibacteriota</taxon>
    </lineage>
</organism>
<dbReference type="InterPro" id="IPR047865">
    <property type="entry name" value="Ribosomal_uL10_bac_type"/>
</dbReference>
<name>A0A0G0JDU4_9BACT</name>
<comment type="similarity">
    <text evidence="1 5">Belongs to the universal ribosomal protein uL10 family.</text>
</comment>
<dbReference type="GO" id="GO:1990904">
    <property type="term" value="C:ribonucleoprotein complex"/>
    <property type="evidence" value="ECO:0007669"/>
    <property type="project" value="UniProtKB-KW"/>
</dbReference>
<evidence type="ECO:0000256" key="2">
    <source>
        <dbReference type="ARBA" id="ARBA00022980"/>
    </source>
</evidence>
<dbReference type="HAMAP" id="MF_00362">
    <property type="entry name" value="Ribosomal_uL10"/>
    <property type="match status" value="1"/>
</dbReference>
<dbReference type="InterPro" id="IPR022973">
    <property type="entry name" value="Ribosomal_uL10_bac"/>
</dbReference>
<keyword evidence="5" id="KW-0694">RNA-binding</keyword>
<evidence type="ECO:0000313" key="7">
    <source>
        <dbReference type="Proteomes" id="UP000033876"/>
    </source>
</evidence>
<evidence type="ECO:0000256" key="4">
    <source>
        <dbReference type="ARBA" id="ARBA00035202"/>
    </source>
</evidence>
<evidence type="ECO:0000256" key="1">
    <source>
        <dbReference type="ARBA" id="ARBA00008889"/>
    </source>
</evidence>
<evidence type="ECO:0000256" key="5">
    <source>
        <dbReference type="HAMAP-Rule" id="MF_00362"/>
    </source>
</evidence>
<protein>
    <recommendedName>
        <fullName evidence="4 5">Large ribosomal subunit protein uL10</fullName>
    </recommendedName>
</protein>
<dbReference type="GO" id="GO:0070180">
    <property type="term" value="F:large ribosomal subunit rRNA binding"/>
    <property type="evidence" value="ECO:0007669"/>
    <property type="project" value="UniProtKB-UniRule"/>
</dbReference>
<dbReference type="GO" id="GO:0006412">
    <property type="term" value="P:translation"/>
    <property type="evidence" value="ECO:0007669"/>
    <property type="project" value="UniProtKB-UniRule"/>
</dbReference>
<gene>
    <name evidence="5" type="primary">rplJ</name>
    <name evidence="6" type="ORF">US50_C0030G0006</name>
</gene>
<comment type="subunit">
    <text evidence="5">Part of the ribosomal stalk of the 50S ribosomal subunit. The N-terminus interacts with L11 and the large rRNA to form the base of the stalk. The C-terminus forms an elongated spine to which L12 dimers bind in a sequential fashion forming a multimeric L10(L12)X complex.</text>
</comment>
<dbReference type="Gene3D" id="3.30.70.1730">
    <property type="match status" value="1"/>
</dbReference>
<accession>A0A0G0JDU4</accession>
<reference evidence="6 7" key="1">
    <citation type="journal article" date="2015" name="Nature">
        <title>rRNA introns, odd ribosomes, and small enigmatic genomes across a large radiation of phyla.</title>
        <authorList>
            <person name="Brown C.T."/>
            <person name="Hug L.A."/>
            <person name="Thomas B.C."/>
            <person name="Sharon I."/>
            <person name="Castelle C.J."/>
            <person name="Singh A."/>
            <person name="Wilkins M.J."/>
            <person name="Williams K.H."/>
            <person name="Banfield J.F."/>
        </authorList>
    </citation>
    <scope>NUCLEOTIDE SEQUENCE [LARGE SCALE GENOMIC DNA]</scope>
</reference>
<dbReference type="InterPro" id="IPR043141">
    <property type="entry name" value="Ribosomal_uL10-like_sf"/>
</dbReference>
<dbReference type="Pfam" id="PF00466">
    <property type="entry name" value="Ribosomal_L10"/>
    <property type="match status" value="1"/>
</dbReference>
<comment type="caution">
    <text evidence="6">The sequence shown here is derived from an EMBL/GenBank/DDBJ whole genome shotgun (WGS) entry which is preliminary data.</text>
</comment>
<evidence type="ECO:0000313" key="6">
    <source>
        <dbReference type="EMBL" id="KKQ34949.1"/>
    </source>
</evidence>
<keyword evidence="2 5" id="KW-0689">Ribosomal protein</keyword>
<dbReference type="EMBL" id="LBTF01000030">
    <property type="protein sequence ID" value="KKQ34949.1"/>
    <property type="molecule type" value="Genomic_DNA"/>
</dbReference>
<sequence>MALTKAKKGEILNDLQEIAKNNKSFVFVNFHKLLVSQANQLRRKLEKENVGYRVAKKTLIKKAFSESGFQGELPNLEGEVAVAYGNDLIAPAREVYGFQKDNKENVQILGGVFEGKFINKEEMMNIATIPPLQVLYGQLVGMLASPYRSLVVALDQIAKKQG</sequence>
<dbReference type="SUPFAM" id="SSF160369">
    <property type="entry name" value="Ribosomal protein L10-like"/>
    <property type="match status" value="1"/>
</dbReference>
<dbReference type="CDD" id="cd05797">
    <property type="entry name" value="Ribosomal_L10"/>
    <property type="match status" value="1"/>
</dbReference>
<dbReference type="PANTHER" id="PTHR11560">
    <property type="entry name" value="39S RIBOSOMAL PROTEIN L10, MITOCHONDRIAL"/>
    <property type="match status" value="1"/>
</dbReference>
<evidence type="ECO:0000256" key="3">
    <source>
        <dbReference type="ARBA" id="ARBA00023274"/>
    </source>
</evidence>
<dbReference type="InterPro" id="IPR001790">
    <property type="entry name" value="Ribosomal_uL10"/>
</dbReference>
<keyword evidence="3 5" id="KW-0687">Ribonucleoprotein</keyword>
<proteinExistence type="inferred from homology"/>
<dbReference type="GO" id="GO:0005840">
    <property type="term" value="C:ribosome"/>
    <property type="evidence" value="ECO:0007669"/>
    <property type="project" value="UniProtKB-KW"/>
</dbReference>